<accession>A0AAN1EN90</accession>
<keyword evidence="2" id="KW-0614">Plasmid</keyword>
<dbReference type="EMBL" id="CP020910">
    <property type="protein sequence ID" value="ARQ13361.1"/>
    <property type="molecule type" value="Genomic_DNA"/>
</dbReference>
<evidence type="ECO:0000313" key="2">
    <source>
        <dbReference type="EMBL" id="ARQ13361.1"/>
    </source>
</evidence>
<dbReference type="Proteomes" id="UP000194159">
    <property type="component" value="Plasmid pRetNXC12d"/>
</dbReference>
<evidence type="ECO:0000313" key="3">
    <source>
        <dbReference type="Proteomes" id="UP000194159"/>
    </source>
</evidence>
<dbReference type="AlphaFoldDB" id="A0AAN1EN90"/>
<reference evidence="2 3" key="1">
    <citation type="submission" date="2017-04" db="EMBL/GenBank/DDBJ databases">
        <title>Complete genome sequences of Rhizobium genomic linages associated to common bean (phaseolus vulgaris).</title>
        <authorList>
            <person name="Santamaria R.I."/>
            <person name="Bustos P."/>
            <person name="Perez-Carrascal O."/>
            <person name="Martinez-Flores I."/>
            <person name="Juarez S."/>
            <person name="Lozano L."/>
            <person name="Miranda F."/>
            <person name="Vinuesa P."/>
            <person name="Martinez-Romero E."/>
            <person name="Cevallos M.A."/>
            <person name="Romero D."/>
            <person name="Davila G."/>
            <person name="Gonzalez V."/>
        </authorList>
    </citation>
    <scope>NUCLEOTIDE SEQUENCE [LARGE SCALE GENOMIC DNA]</scope>
    <source>
        <strain evidence="2 3">NXC12</strain>
        <plasmid evidence="3">pretnxc12d</plasmid>
    </source>
</reference>
<protein>
    <submittedName>
        <fullName evidence="2">Uncharacterized protein</fullName>
    </submittedName>
</protein>
<proteinExistence type="predicted"/>
<name>A0AAN1EN90_RHIET</name>
<organism evidence="2 3">
    <name type="scientific">Rhizobium etli</name>
    <dbReference type="NCBI Taxonomy" id="29449"/>
    <lineage>
        <taxon>Bacteria</taxon>
        <taxon>Pseudomonadati</taxon>
        <taxon>Pseudomonadota</taxon>
        <taxon>Alphaproteobacteria</taxon>
        <taxon>Hyphomicrobiales</taxon>
        <taxon>Rhizobiaceae</taxon>
        <taxon>Rhizobium/Agrobacterium group</taxon>
        <taxon>Rhizobium</taxon>
    </lineage>
</organism>
<feature type="region of interest" description="Disordered" evidence="1">
    <location>
        <begin position="314"/>
        <end position="366"/>
    </location>
</feature>
<gene>
    <name evidence="2" type="ORF">NXC12_PD00267</name>
</gene>
<feature type="compositionally biased region" description="Polar residues" evidence="1">
    <location>
        <begin position="351"/>
        <end position="366"/>
    </location>
</feature>
<geneLocation type="plasmid" evidence="3">
    <name>pretnxc12d</name>
</geneLocation>
<evidence type="ECO:0000256" key="1">
    <source>
        <dbReference type="SAM" id="MobiDB-lite"/>
    </source>
</evidence>
<sequence>MAYLVAAASHAGSCADQSACLKSASAKVSQTLTPKIVPVFDAYPKLYIHDSAAEADYPVPDETKQVIDTYTHKTAFNFPPSWSIETKQIASVSPSTGFTVLLVEKTRGNTVDNGGSALSLLSSNSNDAYLSFALGAMPSRSGQKWSFAKSLLQGKMEQTAYWQKPWDMSLLGPKGDFSGTEWIYYTFTPDGKVRIDRFAPYTYFLTFTAYQWDEAVLDGGFPHFPFDTGTPTGRPKPVTFGSVGPWVIGAASVPGQTRPMIDGTEALPGFEGVTIFSAPLSVKEVVAYQNAMRESYFLDVNDLPCNSGQYISREIKTPCGNTSPVDPPPNKRDAGGKFAVPPSRSIDRSSLEYNQSRVASSGTLLE</sequence>